<evidence type="ECO:0000256" key="5">
    <source>
        <dbReference type="ARBA" id="ARBA00023242"/>
    </source>
</evidence>
<accession>A0ABD2LE57</accession>
<dbReference type="Pfam" id="PF00899">
    <property type="entry name" value="ThiF"/>
    <property type="match status" value="1"/>
</dbReference>
<feature type="domain" description="THIF-type NAD/FAD binding fold" evidence="10">
    <location>
        <begin position="113"/>
        <end position="454"/>
    </location>
</feature>
<dbReference type="InterPro" id="IPR028271">
    <property type="entry name" value="RAMAC"/>
</dbReference>
<comment type="subunit">
    <text evidence="6">Heterodimer of SAE1 and UBA2/SAE2. The heterodimer corresponds to the two domains that are encoded on a single polypeptide chain in ubiquitin-activating enzyme E1. Interacts with UBE2I.</text>
</comment>
<keyword evidence="5" id="KW-0539">Nucleus</keyword>
<evidence type="ECO:0000256" key="6">
    <source>
        <dbReference type="ARBA" id="ARBA00026003"/>
    </source>
</evidence>
<comment type="caution">
    <text evidence="11">The sequence shown here is derived from an EMBL/GenBank/DDBJ whole genome shotgun (WGS) entry which is preliminary data.</text>
</comment>
<keyword evidence="4" id="KW-0833">Ubl conjugation pathway</keyword>
<dbReference type="PANTHER" id="PTHR10953:SF162">
    <property type="entry name" value="SUMO-ACTIVATING ENZYME SUBUNIT 1"/>
    <property type="match status" value="1"/>
</dbReference>
<evidence type="ECO:0000256" key="3">
    <source>
        <dbReference type="ARBA" id="ARBA00005673"/>
    </source>
</evidence>
<evidence type="ECO:0000259" key="10">
    <source>
        <dbReference type="Pfam" id="PF00899"/>
    </source>
</evidence>
<comment type="subcellular location">
    <subcellularLocation>
        <location evidence="1">Nucleus</location>
    </subcellularLocation>
</comment>
<evidence type="ECO:0000256" key="8">
    <source>
        <dbReference type="ARBA" id="ARBA00044354"/>
    </source>
</evidence>
<keyword evidence="12" id="KW-1185">Reference proteome</keyword>
<evidence type="ECO:0000256" key="9">
    <source>
        <dbReference type="SAM" id="MobiDB-lite"/>
    </source>
</evidence>
<evidence type="ECO:0000313" key="12">
    <source>
        <dbReference type="Proteomes" id="UP001620626"/>
    </source>
</evidence>
<sequence>MKENGKHCDDVKDSTNMTADYEKMFAKRFTDSDADYIMALKTVDIEPICISPWKSCELRQNIVEYGRFYEAERFSRRGRGHFYNRSGGNFRDENFGRRRGGDYYQSNDETQIYDRQIRLWGMEAQNRLRNSSVLLVGLSGLGAEIAKNLMLSGLKSLTIMDNKEVVECDYASNFLLVRAIKMNRAEASAENLKLLNPMVELMVLSDSVVGMPSDFFSKFDLVIVVDQDYDTTNSINKKCRQNKIRFEAASVFGWVGYAFFDFNNHTFLIPKPKEKETIIESILDGDDEDGENGGGGKVTSGMPKKMKMNGIEEGHGHCDDSHQTLTIGDEEDSKVKKNIPFPSFEQTFAIELGTKRFRRKFNIPSTYFVVRAFFALMRGKSESKTHEEVADQWRKELSNIGFDESKQKISAEDFQLFVCSALNPVCSIVGSVVAQEAIKSLSQNDEPLKNAFFYSALESCGTVVDMAV</sequence>
<gene>
    <name evidence="11" type="ORF">niasHT_013606</name>
</gene>
<dbReference type="EMBL" id="JBICBT010000446">
    <property type="protein sequence ID" value="KAL3113496.1"/>
    <property type="molecule type" value="Genomic_DNA"/>
</dbReference>
<dbReference type="InterPro" id="IPR000011">
    <property type="entry name" value="UBQ/SUMO-activ_enz_E1-like"/>
</dbReference>
<feature type="region of interest" description="Disordered" evidence="9">
    <location>
        <begin position="284"/>
        <end position="303"/>
    </location>
</feature>
<dbReference type="PRINTS" id="PR01849">
    <property type="entry name" value="UBIQUITINACT"/>
</dbReference>
<evidence type="ECO:0000256" key="7">
    <source>
        <dbReference type="ARBA" id="ARBA00044187"/>
    </source>
</evidence>
<comment type="similarity">
    <text evidence="3">Belongs to the ubiquitin-activating E1 family.</text>
</comment>
<proteinExistence type="inferred from homology"/>
<dbReference type="PANTHER" id="PTHR10953">
    <property type="entry name" value="UBIQUITIN-ACTIVATING ENZYME E1"/>
    <property type="match status" value="1"/>
</dbReference>
<dbReference type="InterPro" id="IPR035985">
    <property type="entry name" value="Ubiquitin-activating_enz"/>
</dbReference>
<dbReference type="InterPro" id="IPR045886">
    <property type="entry name" value="ThiF/MoeB/HesA"/>
</dbReference>
<evidence type="ECO:0000256" key="4">
    <source>
        <dbReference type="ARBA" id="ARBA00022786"/>
    </source>
</evidence>
<organism evidence="11 12">
    <name type="scientific">Heterodera trifolii</name>
    <dbReference type="NCBI Taxonomy" id="157864"/>
    <lineage>
        <taxon>Eukaryota</taxon>
        <taxon>Metazoa</taxon>
        <taxon>Ecdysozoa</taxon>
        <taxon>Nematoda</taxon>
        <taxon>Chromadorea</taxon>
        <taxon>Rhabditida</taxon>
        <taxon>Tylenchina</taxon>
        <taxon>Tylenchomorpha</taxon>
        <taxon>Tylenchoidea</taxon>
        <taxon>Heteroderidae</taxon>
        <taxon>Heteroderinae</taxon>
        <taxon>Heterodera</taxon>
    </lineage>
</organism>
<reference evidence="11 12" key="1">
    <citation type="submission" date="2024-10" db="EMBL/GenBank/DDBJ databases">
        <authorList>
            <person name="Kim D."/>
        </authorList>
    </citation>
    <scope>NUCLEOTIDE SEQUENCE [LARGE SCALE GENOMIC DNA]</scope>
    <source>
        <strain evidence="11">BH-2024</strain>
    </source>
</reference>
<dbReference type="AlphaFoldDB" id="A0ABD2LE57"/>
<dbReference type="Pfam" id="PF15320">
    <property type="entry name" value="RAM"/>
    <property type="match status" value="1"/>
</dbReference>
<name>A0ABD2LE57_9BILA</name>
<dbReference type="Gene3D" id="3.40.50.720">
    <property type="entry name" value="NAD(P)-binding Rossmann-like Domain"/>
    <property type="match status" value="1"/>
</dbReference>
<dbReference type="SUPFAM" id="SSF69572">
    <property type="entry name" value="Activating enzymes of the ubiquitin-like proteins"/>
    <property type="match status" value="1"/>
</dbReference>
<evidence type="ECO:0000256" key="2">
    <source>
        <dbReference type="ARBA" id="ARBA00004718"/>
    </source>
</evidence>
<comment type="pathway">
    <text evidence="2">Protein modification; protein sumoylation.</text>
</comment>
<dbReference type="Proteomes" id="UP001620626">
    <property type="component" value="Unassembled WGS sequence"/>
</dbReference>
<evidence type="ECO:0000256" key="1">
    <source>
        <dbReference type="ARBA" id="ARBA00004123"/>
    </source>
</evidence>
<dbReference type="InterPro" id="IPR000594">
    <property type="entry name" value="ThiF_NAD_FAD-bd"/>
</dbReference>
<evidence type="ECO:0000313" key="11">
    <source>
        <dbReference type="EMBL" id="KAL3113496.1"/>
    </source>
</evidence>
<protein>
    <recommendedName>
        <fullName evidence="7">SUMO-activating enzyme subunit 1</fullName>
    </recommendedName>
    <alternativeName>
        <fullName evidence="8">Ubiquitin-like 1-activating enzyme E1A</fullName>
    </alternativeName>
</protein>